<evidence type="ECO:0000256" key="1">
    <source>
        <dbReference type="SAM" id="Phobius"/>
    </source>
</evidence>
<protein>
    <submittedName>
        <fullName evidence="3">Uncharacterized protein</fullName>
    </submittedName>
</protein>
<dbReference type="PANTHER" id="PTHR36617:SF15">
    <property type="entry name" value="REVERSE TRANSCRIPTASE ZINC-BINDING DOMAIN-CONTAINING PROTEIN"/>
    <property type="match status" value="1"/>
</dbReference>
<reference evidence="3 4" key="1">
    <citation type="journal article" date="2018" name="PLoS Genet.">
        <title>Population sequencing reveals clonal diversity and ancestral inbreeding in the grapevine cultivar Chardonnay.</title>
        <authorList>
            <person name="Roach M.J."/>
            <person name="Johnson D.L."/>
            <person name="Bohlmann J."/>
            <person name="van Vuuren H.J."/>
            <person name="Jones S.J."/>
            <person name="Pretorius I.S."/>
            <person name="Schmidt S.A."/>
            <person name="Borneman A.R."/>
        </authorList>
    </citation>
    <scope>NUCLEOTIDE SEQUENCE [LARGE SCALE GENOMIC DNA]</scope>
    <source>
        <strain evidence="4">cv. Chardonnay</strain>
        <tissue evidence="3">Leaf</tissue>
    </source>
</reference>
<dbReference type="Proteomes" id="UP000288805">
    <property type="component" value="Unassembled WGS sequence"/>
</dbReference>
<evidence type="ECO:0000313" key="4">
    <source>
        <dbReference type="Proteomes" id="UP000288805"/>
    </source>
</evidence>
<evidence type="ECO:0000313" key="3">
    <source>
        <dbReference type="EMBL" id="RVW43775.1"/>
    </source>
</evidence>
<name>A0A438E7L7_VITVI</name>
<dbReference type="EMBL" id="QGNW01001367">
    <property type="protein sequence ID" value="RVW43775.1"/>
    <property type="molecule type" value="Genomic_DNA"/>
</dbReference>
<dbReference type="AlphaFoldDB" id="A0A438E7L7"/>
<dbReference type="PANTHER" id="PTHR36617">
    <property type="entry name" value="PROTEIN, PUTATIVE-RELATED"/>
    <property type="match status" value="1"/>
</dbReference>
<sequence length="233" mass="26577">MAMMRIGWIILLIISLNLLIKVTADQDVVPFLPMFIVGSIFLLLIRDAAMLMLFFMLFKLLITGGTFGSGSLEPKYKIEFHSEDSPFHPVSSVTSTLIGLVYNPKGTSSHALDSHVPLDILVLRMGGRRVRFWEDRWCGDDALSLFFPSLFALAASKEACVAKVWDASGEEGGWNPPFFRLFSDWEMETVERFLFSLQGRRWTLTWRIGFNGKRLKMVFFLLNPFIALWRAVV</sequence>
<keyword evidence="2" id="KW-0732">Signal</keyword>
<comment type="caution">
    <text evidence="3">The sequence shown here is derived from an EMBL/GenBank/DDBJ whole genome shotgun (WGS) entry which is preliminary data.</text>
</comment>
<proteinExistence type="predicted"/>
<keyword evidence="1" id="KW-1133">Transmembrane helix</keyword>
<keyword evidence="1" id="KW-0812">Transmembrane</keyword>
<feature type="signal peptide" evidence="2">
    <location>
        <begin position="1"/>
        <end position="24"/>
    </location>
</feature>
<feature type="chain" id="PRO_5019135712" evidence="2">
    <location>
        <begin position="25"/>
        <end position="233"/>
    </location>
</feature>
<accession>A0A438E7L7</accession>
<evidence type="ECO:0000256" key="2">
    <source>
        <dbReference type="SAM" id="SignalP"/>
    </source>
</evidence>
<gene>
    <name evidence="3" type="ORF">CK203_074086</name>
</gene>
<feature type="transmembrane region" description="Helical" evidence="1">
    <location>
        <begin position="34"/>
        <end position="58"/>
    </location>
</feature>
<organism evidence="3 4">
    <name type="scientific">Vitis vinifera</name>
    <name type="common">Grape</name>
    <dbReference type="NCBI Taxonomy" id="29760"/>
    <lineage>
        <taxon>Eukaryota</taxon>
        <taxon>Viridiplantae</taxon>
        <taxon>Streptophyta</taxon>
        <taxon>Embryophyta</taxon>
        <taxon>Tracheophyta</taxon>
        <taxon>Spermatophyta</taxon>
        <taxon>Magnoliopsida</taxon>
        <taxon>eudicotyledons</taxon>
        <taxon>Gunneridae</taxon>
        <taxon>Pentapetalae</taxon>
        <taxon>rosids</taxon>
        <taxon>Vitales</taxon>
        <taxon>Vitaceae</taxon>
        <taxon>Viteae</taxon>
        <taxon>Vitis</taxon>
    </lineage>
</organism>
<keyword evidence="1" id="KW-0472">Membrane</keyword>